<reference evidence="1" key="1">
    <citation type="journal article" date="2014" name="Int. J. Syst. Evol. Microbiol.">
        <title>Complete genome sequence of Corynebacterium casei LMG S-19264T (=DSM 44701T), isolated from a smear-ripened cheese.</title>
        <authorList>
            <consortium name="US DOE Joint Genome Institute (JGI-PGF)"/>
            <person name="Walter F."/>
            <person name="Albersmeier A."/>
            <person name="Kalinowski J."/>
            <person name="Ruckert C."/>
        </authorList>
    </citation>
    <scope>NUCLEOTIDE SEQUENCE</scope>
    <source>
        <strain evidence="1">CCM 8711</strain>
    </source>
</reference>
<accession>A0A917JBU8</accession>
<evidence type="ECO:0000313" key="2">
    <source>
        <dbReference type="Proteomes" id="UP000662074"/>
    </source>
</evidence>
<dbReference type="AlphaFoldDB" id="A0A917JBU8"/>
<dbReference type="SUPFAM" id="SSF63825">
    <property type="entry name" value="YWTD domain"/>
    <property type="match status" value="1"/>
</dbReference>
<proteinExistence type="predicted"/>
<protein>
    <submittedName>
        <fullName evidence="1">Uncharacterized protein</fullName>
    </submittedName>
</protein>
<reference evidence="1" key="2">
    <citation type="submission" date="2020-09" db="EMBL/GenBank/DDBJ databases">
        <authorList>
            <person name="Sun Q."/>
            <person name="Sedlacek I."/>
        </authorList>
    </citation>
    <scope>NUCLEOTIDE SEQUENCE</scope>
    <source>
        <strain evidence="1">CCM 8711</strain>
    </source>
</reference>
<gene>
    <name evidence="1" type="ORF">GCM10011425_29590</name>
</gene>
<organism evidence="1 2">
    <name type="scientific">Mucilaginibacter galii</name>
    <dbReference type="NCBI Taxonomy" id="2005073"/>
    <lineage>
        <taxon>Bacteria</taxon>
        <taxon>Pseudomonadati</taxon>
        <taxon>Bacteroidota</taxon>
        <taxon>Sphingobacteriia</taxon>
        <taxon>Sphingobacteriales</taxon>
        <taxon>Sphingobacteriaceae</taxon>
        <taxon>Mucilaginibacter</taxon>
    </lineage>
</organism>
<sequence>MVMLSFQACKKADNFYNKLQALPQIDNTKNFTYKPAYIVGDTLAITGKLYPENKLQIAIGGKPAPIVKIEKIKDGFGNILDQVFIIITNEMTGKAKEVKIISGDNTTLGAAIDVFTPGGTGSFNNELTSTVLKTFNNGSQNIFLNCQNGKGDIYYYSAVNKDLRQINKNGQETILYDLSGALIPGGAAITKFQAGGVDPMGQSLYFSARTSGTNYVFGKIDLNSKQLTVLNQSQTIAAPYEGSVNAVKMIISEIYPDSKGNVYLGIGINDGSNGSTLPDAIARYSKADDNIKYLYKNLIYGGTSYAGMPGTSSPFSNTGVTLRFSPDEKLLYVMEESVDFTAIIEVYDLDARVKLNDFTTSDRAGTGSKFNVLGPFSSLQFNMGTGRDVNQTFGYLPLPGRRLQVLLFQAGAQTFGFPKWVVFDFADQRTYAYAPGTFNQSSGTYAFRNGDELLNYDEEGNLYATSNGKSYLLKTQEQ</sequence>
<comment type="caution">
    <text evidence="1">The sequence shown here is derived from an EMBL/GenBank/DDBJ whole genome shotgun (WGS) entry which is preliminary data.</text>
</comment>
<evidence type="ECO:0000313" key="1">
    <source>
        <dbReference type="EMBL" id="GGI51747.1"/>
    </source>
</evidence>
<name>A0A917JBU8_9SPHI</name>
<keyword evidence="2" id="KW-1185">Reference proteome</keyword>
<dbReference type="Proteomes" id="UP000662074">
    <property type="component" value="Unassembled WGS sequence"/>
</dbReference>
<dbReference type="EMBL" id="BMDO01000008">
    <property type="protein sequence ID" value="GGI51747.1"/>
    <property type="molecule type" value="Genomic_DNA"/>
</dbReference>